<organism evidence="2 3">
    <name type="scientific">Dawidia cretensis</name>
    <dbReference type="NCBI Taxonomy" id="2782350"/>
    <lineage>
        <taxon>Bacteria</taxon>
        <taxon>Pseudomonadati</taxon>
        <taxon>Bacteroidota</taxon>
        <taxon>Cytophagia</taxon>
        <taxon>Cytophagales</taxon>
        <taxon>Chryseotaleaceae</taxon>
        <taxon>Dawidia</taxon>
    </lineage>
</organism>
<dbReference type="RefSeq" id="WP_254085759.1">
    <property type="nucleotide sequence ID" value="NZ_JAHESE010000020.1"/>
</dbReference>
<sequence>MKKFLFAAVALAALPAIAVWGQVQPATTPQEPARPAKPPLEELRLKLNDDGSHYLKLTFLNQLWLRYNDSNPGTTVLSDATPETFDIGLRRTRIQFYGQLTDHVSFYSQFGQNNFNYLSGQNATNSGNRKFQVFFHDFLGEYKIWKDNDHLKLGGGLTIANGLSRFSQPSIGSIMTLDVPIFAQATVDQTDEFARKLSLYARGQIGKFDYRLVLSDPFPITSNGSPAPAIGPAATFAQDSHHKQYQGFFMWNFFDKEAHTTPYMTGTYLGKKKVFNLEAGFITQRNAMWTSADGTTANAHYEDIALWSAALYYDAPLNAEKGTALSAYAGYFDMDYGTNYLRYNGSMNPANGLVTANVPGASQGNAYPMFGTGQVIYAQIGYLLRKDLLGEGNGALMPYASLMSADYDRLSDRMDVWNVGVNWLIKGHTSKITLDYQSRPTYRIDAGNEYVKSSTRGQILLQYQIYF</sequence>
<name>A0AAP2E222_9BACT</name>
<feature type="chain" id="PRO_5043029046" description="Porin" evidence="1">
    <location>
        <begin position="19"/>
        <end position="467"/>
    </location>
</feature>
<feature type="signal peptide" evidence="1">
    <location>
        <begin position="1"/>
        <end position="18"/>
    </location>
</feature>
<comment type="caution">
    <text evidence="2">The sequence shown here is derived from an EMBL/GenBank/DDBJ whole genome shotgun (WGS) entry which is preliminary data.</text>
</comment>
<gene>
    <name evidence="2" type="ORF">KK062_18190</name>
</gene>
<dbReference type="Proteomes" id="UP001319080">
    <property type="component" value="Unassembled WGS sequence"/>
</dbReference>
<accession>A0AAP2E222</accession>
<evidence type="ECO:0000313" key="2">
    <source>
        <dbReference type="EMBL" id="MBT1710182.1"/>
    </source>
</evidence>
<protein>
    <recommendedName>
        <fullName evidence="4">Porin</fullName>
    </recommendedName>
</protein>
<dbReference type="EMBL" id="JAHESE010000020">
    <property type="protein sequence ID" value="MBT1710182.1"/>
    <property type="molecule type" value="Genomic_DNA"/>
</dbReference>
<evidence type="ECO:0000313" key="3">
    <source>
        <dbReference type="Proteomes" id="UP001319080"/>
    </source>
</evidence>
<proteinExistence type="predicted"/>
<reference evidence="2 3" key="1">
    <citation type="submission" date="2021-05" db="EMBL/GenBank/DDBJ databases">
        <title>A Polyphasic approach of four new species of the genus Ohtaekwangia: Ohtaekwangia histidinii sp. nov., Ohtaekwangia cretensis sp. nov., Ohtaekwangia indiensis sp. nov., Ohtaekwangia reichenbachii sp. nov. from diverse environment.</title>
        <authorList>
            <person name="Octaviana S."/>
        </authorList>
    </citation>
    <scope>NUCLEOTIDE SEQUENCE [LARGE SCALE GENOMIC DNA]</scope>
    <source>
        <strain evidence="2 3">PWU5</strain>
    </source>
</reference>
<evidence type="ECO:0000256" key="1">
    <source>
        <dbReference type="SAM" id="SignalP"/>
    </source>
</evidence>
<dbReference type="AlphaFoldDB" id="A0AAP2E222"/>
<keyword evidence="3" id="KW-1185">Reference proteome</keyword>
<evidence type="ECO:0008006" key="4">
    <source>
        <dbReference type="Google" id="ProtNLM"/>
    </source>
</evidence>
<keyword evidence="1" id="KW-0732">Signal</keyword>